<gene>
    <name evidence="2" type="primary">dnaC_2</name>
    <name evidence="3" type="synonym">dnaC_3</name>
    <name evidence="2" type="ORF">NCTC10926_00696</name>
    <name evidence="3" type="ORF">NCTC10926_00868</name>
</gene>
<dbReference type="GO" id="GO:0006260">
    <property type="term" value="P:DNA replication"/>
    <property type="evidence" value="ECO:0007669"/>
    <property type="project" value="TreeGrafter"/>
</dbReference>
<dbReference type="EMBL" id="UFSW01000001">
    <property type="protein sequence ID" value="SUU97479.1"/>
    <property type="molecule type" value="Genomic_DNA"/>
</dbReference>
<protein>
    <submittedName>
        <fullName evidence="2">DNA replication protein dnaC</fullName>
    </submittedName>
</protein>
<dbReference type="SUPFAM" id="SSF52540">
    <property type="entry name" value="P-loop containing nucleoside triphosphate hydrolases"/>
    <property type="match status" value="1"/>
</dbReference>
<dbReference type="InterPro" id="IPR027417">
    <property type="entry name" value="P-loop_NTPase"/>
</dbReference>
<dbReference type="CDD" id="cd00009">
    <property type="entry name" value="AAA"/>
    <property type="match status" value="1"/>
</dbReference>
<evidence type="ECO:0000313" key="3">
    <source>
        <dbReference type="EMBL" id="SUU97479.1"/>
    </source>
</evidence>
<name>A0A0F5EVA1_AVIPA</name>
<proteinExistence type="predicted"/>
<dbReference type="PANTHER" id="PTHR30050">
    <property type="entry name" value="CHROMOSOMAL REPLICATION INITIATOR PROTEIN DNAA"/>
    <property type="match status" value="1"/>
</dbReference>
<dbReference type="AlphaFoldDB" id="A0A0F5EVA1"/>
<dbReference type="PANTHER" id="PTHR30050:SF4">
    <property type="entry name" value="ATP-BINDING PROTEIN RV3427C IN INSERTION SEQUENCE-RELATED"/>
    <property type="match status" value="1"/>
</dbReference>
<evidence type="ECO:0000313" key="2">
    <source>
        <dbReference type="EMBL" id="SUU97315.1"/>
    </source>
</evidence>
<dbReference type="STRING" id="728.VY92_11785"/>
<accession>A0A0F5EVA1</accession>
<dbReference type="EMBL" id="UFSW01000001">
    <property type="protein sequence ID" value="SUU97315.1"/>
    <property type="molecule type" value="Genomic_DNA"/>
</dbReference>
<dbReference type="Gene3D" id="3.40.50.300">
    <property type="entry name" value="P-loop containing nucleotide triphosphate hydrolases"/>
    <property type="match status" value="1"/>
</dbReference>
<dbReference type="RefSeq" id="WP_046098978.1">
    <property type="nucleotide sequence ID" value="NZ_LAEN01000114.1"/>
</dbReference>
<sequence>MFKVTLEGLQKELKNALEGFNSEVENAEVKEQIGDCEKHGSYRQFYRKIHFPMGGGIESKTQCPECLKEKILKLEADKARQEQTEREHNINVLKMTSGIAKRFEQACFSNYHETEYNRKAKRFCEAYAAKWIDRKSVGGGLILCGKPGTGKNHLASAIAHHIIEQHQDEVLITTALRIIRKVKSTWDKNSSLTENEVMEIYTDKDLLIIDEVGIQFGSESEKIILFEIINERYEQMKPTILISNLSEDELSRYVGERIIDRMREGKGAVINFDWESYRK</sequence>
<dbReference type="OrthoDB" id="5956003at2"/>
<dbReference type="GO" id="GO:0005524">
    <property type="term" value="F:ATP binding"/>
    <property type="evidence" value="ECO:0007669"/>
    <property type="project" value="InterPro"/>
</dbReference>
<evidence type="ECO:0000259" key="1">
    <source>
        <dbReference type="SMART" id="SM00382"/>
    </source>
</evidence>
<evidence type="ECO:0000313" key="4">
    <source>
        <dbReference type="Proteomes" id="UP000254620"/>
    </source>
</evidence>
<dbReference type="InterPro" id="IPR003593">
    <property type="entry name" value="AAA+_ATPase"/>
</dbReference>
<dbReference type="InterPro" id="IPR002611">
    <property type="entry name" value="IstB_ATP-bd"/>
</dbReference>
<dbReference type="Proteomes" id="UP000254620">
    <property type="component" value="Unassembled WGS sequence"/>
</dbReference>
<reference evidence="2 4" key="1">
    <citation type="submission" date="2018-06" db="EMBL/GenBank/DDBJ databases">
        <authorList>
            <consortium name="Pathogen Informatics"/>
            <person name="Doyle S."/>
        </authorList>
    </citation>
    <scope>NUCLEOTIDE SEQUENCE [LARGE SCALE GENOMIC DNA]</scope>
    <source>
        <strain evidence="2 4">NCTC10926</strain>
    </source>
</reference>
<feature type="domain" description="AAA+ ATPase" evidence="1">
    <location>
        <begin position="137"/>
        <end position="263"/>
    </location>
</feature>
<dbReference type="SMART" id="SM00382">
    <property type="entry name" value="AAA"/>
    <property type="match status" value="1"/>
</dbReference>
<dbReference type="Pfam" id="PF01695">
    <property type="entry name" value="IstB_IS21"/>
    <property type="match status" value="1"/>
</dbReference>
<organism evidence="2 4">
    <name type="scientific">Avibacterium paragallinarum</name>
    <name type="common">Haemophilus gallinarum</name>
    <dbReference type="NCBI Taxonomy" id="728"/>
    <lineage>
        <taxon>Bacteria</taxon>
        <taxon>Pseudomonadati</taxon>
        <taxon>Pseudomonadota</taxon>
        <taxon>Gammaproteobacteria</taxon>
        <taxon>Pasteurellales</taxon>
        <taxon>Pasteurellaceae</taxon>
        <taxon>Avibacterium</taxon>
    </lineage>
</organism>
<dbReference type="eggNOG" id="COG1484">
    <property type="taxonomic scope" value="Bacteria"/>
</dbReference>